<dbReference type="AlphaFoldDB" id="U2PSI9"/>
<dbReference type="PROSITE" id="PS51257">
    <property type="entry name" value="PROKAR_LIPOPROTEIN"/>
    <property type="match status" value="1"/>
</dbReference>
<organism evidence="5 6">
    <name type="scientific">Propionibacterium acidifaciens F0233</name>
    <dbReference type="NCBI Taxonomy" id="553198"/>
    <lineage>
        <taxon>Bacteria</taxon>
        <taxon>Bacillati</taxon>
        <taxon>Actinomycetota</taxon>
        <taxon>Actinomycetes</taxon>
        <taxon>Propionibacteriales</taxon>
        <taxon>Propionibacteriaceae</taxon>
        <taxon>Propionibacterium</taxon>
    </lineage>
</organism>
<comment type="caution">
    <text evidence="5">The sequence shown here is derived from an EMBL/GenBank/DDBJ whole genome shotgun (WGS) entry which is preliminary data.</text>
</comment>
<keyword evidence="6" id="KW-1185">Reference proteome</keyword>
<evidence type="ECO:0000313" key="5">
    <source>
        <dbReference type="EMBL" id="ERK53450.1"/>
    </source>
</evidence>
<dbReference type="GeneID" id="95360277"/>
<dbReference type="InterPro" id="IPR050902">
    <property type="entry name" value="ABC_Transporter_SBP"/>
</dbReference>
<name>U2PSI9_9ACTN</name>
<feature type="chain" id="PRO_5038827423" evidence="3">
    <location>
        <begin position="28"/>
        <end position="353"/>
    </location>
</feature>
<dbReference type="Proteomes" id="UP000017052">
    <property type="component" value="Unassembled WGS sequence"/>
</dbReference>
<feature type="signal peptide" evidence="3">
    <location>
        <begin position="1"/>
        <end position="27"/>
    </location>
</feature>
<sequence length="353" mass="37424">MPITSRRHRRAGRTLALVLCAAMSVLGASCSSGQGAPSPSEPPPTSTGADPMPMTGTEFPLSITDVSGRSVDFESAPQRVCILAGTAMNIWYDVGGTAVCSVQITDNVKTVPENDAAMRAVPTVGATSNVDIEAVSSYEPDLVIVMGSAQDTVLSRLRELGIRGLQVRARSQAELDSIYRAFGVLTGHQDTAAERIDRISEQVDEVVGRLPDESTSVVIVYVTAASLAVKLDDSIAGQIARTLRLTNIASGSTPDNPDSETTPLDIEAIVAAQPDHVLVTSMVDTDADARARMAEEFASNQAWQAVDAVREGRVSYLPQEYFLLNGGPYYGDAVAYLAACVHPDVYGDAEQYA</sequence>
<dbReference type="PANTHER" id="PTHR30535">
    <property type="entry name" value="VITAMIN B12-BINDING PROTEIN"/>
    <property type="match status" value="1"/>
</dbReference>
<protein>
    <submittedName>
        <fullName evidence="5">Oligopeptide ABC transporter, oligopeptide-binding protein</fullName>
    </submittedName>
</protein>
<evidence type="ECO:0000259" key="4">
    <source>
        <dbReference type="PROSITE" id="PS50983"/>
    </source>
</evidence>
<gene>
    <name evidence="5" type="ORF">HMPREF0682_1215</name>
</gene>
<dbReference type="Pfam" id="PF01497">
    <property type="entry name" value="Peripla_BP_2"/>
    <property type="match status" value="1"/>
</dbReference>
<reference evidence="5" key="1">
    <citation type="submission" date="2013-08" db="EMBL/GenBank/DDBJ databases">
        <authorList>
            <person name="Durkin A.S."/>
            <person name="Haft D.R."/>
            <person name="McCorrison J."/>
            <person name="Torralba M."/>
            <person name="Gillis M."/>
            <person name="Haft D.H."/>
            <person name="Methe B."/>
            <person name="Sutton G."/>
            <person name="Nelson K.E."/>
        </authorList>
    </citation>
    <scope>NUCLEOTIDE SEQUENCE [LARGE SCALE GENOMIC DNA]</scope>
    <source>
        <strain evidence="5">F0233</strain>
    </source>
</reference>
<proteinExistence type="inferred from homology"/>
<dbReference type="InterPro" id="IPR002491">
    <property type="entry name" value="ABC_transptr_periplasmic_BD"/>
</dbReference>
<comment type="similarity">
    <text evidence="1">Belongs to the bacterial solute-binding protein 8 family.</text>
</comment>
<dbReference type="GO" id="GO:0071281">
    <property type="term" value="P:cellular response to iron ion"/>
    <property type="evidence" value="ECO:0007669"/>
    <property type="project" value="TreeGrafter"/>
</dbReference>
<dbReference type="Gene3D" id="3.40.50.1980">
    <property type="entry name" value="Nitrogenase molybdenum iron protein domain"/>
    <property type="match status" value="2"/>
</dbReference>
<evidence type="ECO:0000256" key="1">
    <source>
        <dbReference type="ARBA" id="ARBA00008814"/>
    </source>
</evidence>
<evidence type="ECO:0000313" key="6">
    <source>
        <dbReference type="Proteomes" id="UP000017052"/>
    </source>
</evidence>
<dbReference type="RefSeq" id="WP_021798176.1">
    <property type="nucleotide sequence ID" value="NZ_ACVN02000238.1"/>
</dbReference>
<evidence type="ECO:0000256" key="3">
    <source>
        <dbReference type="SAM" id="SignalP"/>
    </source>
</evidence>
<evidence type="ECO:0000256" key="2">
    <source>
        <dbReference type="SAM" id="MobiDB-lite"/>
    </source>
</evidence>
<keyword evidence="3" id="KW-0732">Signal</keyword>
<accession>U2PSI9</accession>
<dbReference type="SUPFAM" id="SSF53807">
    <property type="entry name" value="Helical backbone' metal receptor"/>
    <property type="match status" value="1"/>
</dbReference>
<feature type="region of interest" description="Disordered" evidence="2">
    <location>
        <begin position="31"/>
        <end position="57"/>
    </location>
</feature>
<dbReference type="EMBL" id="ACVN02000238">
    <property type="protein sequence ID" value="ERK53450.1"/>
    <property type="molecule type" value="Genomic_DNA"/>
</dbReference>
<dbReference type="PANTHER" id="PTHR30535:SF34">
    <property type="entry name" value="MOLYBDATE-BINDING PROTEIN MOLA"/>
    <property type="match status" value="1"/>
</dbReference>
<dbReference type="PROSITE" id="PS50983">
    <property type="entry name" value="FE_B12_PBP"/>
    <property type="match status" value="1"/>
</dbReference>
<feature type="domain" description="Fe/B12 periplasmic-binding" evidence="4">
    <location>
        <begin position="79"/>
        <end position="345"/>
    </location>
</feature>